<accession>A0A1M7Y126</accession>
<dbReference type="GO" id="GO:0030170">
    <property type="term" value="F:pyridoxal phosphate binding"/>
    <property type="evidence" value="ECO:0007669"/>
    <property type="project" value="UniProtKB-UniRule"/>
</dbReference>
<comment type="cofactor">
    <cofactor evidence="12">
        <name>pyridoxal 5'-phosphate</name>
        <dbReference type="ChEBI" id="CHEBI:597326"/>
    </cofactor>
    <text evidence="12">Binds 1 pyridoxal phosphate per subunit.</text>
</comment>
<keyword evidence="12" id="KW-0963">Cytoplasm</keyword>
<feature type="binding site" evidence="12">
    <location>
        <position position="103"/>
    </location>
    <ligand>
        <name>pyridoxal 5'-phosphate</name>
        <dbReference type="ChEBI" id="CHEBI:597326"/>
    </ligand>
</feature>
<dbReference type="PROSITE" id="PS00595">
    <property type="entry name" value="AA_TRANSFER_CLASS_5"/>
    <property type="match status" value="1"/>
</dbReference>
<dbReference type="InterPro" id="IPR020578">
    <property type="entry name" value="Aminotrans_V_PyrdxlP_BS"/>
</dbReference>
<evidence type="ECO:0000256" key="6">
    <source>
        <dbReference type="ARBA" id="ARBA00022679"/>
    </source>
</evidence>
<dbReference type="InterPro" id="IPR022278">
    <property type="entry name" value="Pser_aminoTfrase"/>
</dbReference>
<evidence type="ECO:0000313" key="15">
    <source>
        <dbReference type="EMBL" id="SHO45365.1"/>
    </source>
</evidence>
<dbReference type="FunFam" id="3.90.1150.10:FF:000006">
    <property type="entry name" value="Phosphoserine aminotransferase"/>
    <property type="match status" value="1"/>
</dbReference>
<dbReference type="InterPro" id="IPR015421">
    <property type="entry name" value="PyrdxlP-dep_Trfase_major"/>
</dbReference>
<dbReference type="Proteomes" id="UP000184603">
    <property type="component" value="Unassembled WGS sequence"/>
</dbReference>
<dbReference type="GO" id="GO:0008615">
    <property type="term" value="P:pyridoxine biosynthetic process"/>
    <property type="evidence" value="ECO:0007669"/>
    <property type="project" value="UniProtKB-UniRule"/>
</dbReference>
<dbReference type="FunFam" id="3.40.640.10:FF:000010">
    <property type="entry name" value="Phosphoserine aminotransferase"/>
    <property type="match status" value="1"/>
</dbReference>
<dbReference type="OrthoDB" id="9809412at2"/>
<keyword evidence="8 12" id="KW-0664">Pyridoxine biosynthesis</keyword>
<evidence type="ECO:0000256" key="13">
    <source>
        <dbReference type="RuleBase" id="RU004505"/>
    </source>
</evidence>
<dbReference type="NCBIfam" id="TIGR01364">
    <property type="entry name" value="serC_1"/>
    <property type="match status" value="1"/>
</dbReference>
<dbReference type="RefSeq" id="WP_073612410.1">
    <property type="nucleotide sequence ID" value="NZ_FRFE01000004.1"/>
</dbReference>
<dbReference type="UniPathway" id="UPA00244">
    <property type="reaction ID" value="UER00311"/>
</dbReference>
<dbReference type="GO" id="GO:0005737">
    <property type="term" value="C:cytoplasm"/>
    <property type="evidence" value="ECO:0007669"/>
    <property type="project" value="UniProtKB-SubCell"/>
</dbReference>
<dbReference type="NCBIfam" id="NF003764">
    <property type="entry name" value="PRK05355.1"/>
    <property type="match status" value="1"/>
</dbReference>
<dbReference type="GO" id="GO:0004648">
    <property type="term" value="F:O-phospho-L-serine:2-oxoglutarate aminotransferase activity"/>
    <property type="evidence" value="ECO:0007669"/>
    <property type="project" value="UniProtKB-UniRule"/>
</dbReference>
<dbReference type="PANTHER" id="PTHR43247">
    <property type="entry name" value="PHOSPHOSERINE AMINOTRANSFERASE"/>
    <property type="match status" value="1"/>
</dbReference>
<dbReference type="PIRSF" id="PIRSF000525">
    <property type="entry name" value="SerC"/>
    <property type="match status" value="1"/>
</dbReference>
<evidence type="ECO:0000256" key="8">
    <source>
        <dbReference type="ARBA" id="ARBA00023096"/>
    </source>
</evidence>
<dbReference type="PANTHER" id="PTHR43247:SF1">
    <property type="entry name" value="PHOSPHOSERINE AMINOTRANSFERASE"/>
    <property type="match status" value="1"/>
</dbReference>
<comment type="similarity">
    <text evidence="3 12">Belongs to the class-V pyridoxal-phosphate-dependent aminotransferase family. SerC subfamily.</text>
</comment>
<dbReference type="AlphaFoldDB" id="A0A1M7Y126"/>
<dbReference type="Pfam" id="PF00266">
    <property type="entry name" value="Aminotran_5"/>
    <property type="match status" value="1"/>
</dbReference>
<protein>
    <recommendedName>
        <fullName evidence="12">Phosphoserine aminotransferase</fullName>
        <ecNumber evidence="12">2.6.1.52</ecNumber>
    </recommendedName>
    <alternativeName>
        <fullName evidence="12">Phosphohydroxythreonine aminotransferase</fullName>
        <shortName evidence="12">PSAT</shortName>
    </alternativeName>
</protein>
<keyword evidence="16" id="KW-1185">Reference proteome</keyword>
<dbReference type="SUPFAM" id="SSF53383">
    <property type="entry name" value="PLP-dependent transferases"/>
    <property type="match status" value="1"/>
</dbReference>
<evidence type="ECO:0000256" key="7">
    <source>
        <dbReference type="ARBA" id="ARBA00022898"/>
    </source>
</evidence>
<organism evidence="15 16">
    <name type="scientific">Desulfopila aestuarii DSM 18488</name>
    <dbReference type="NCBI Taxonomy" id="1121416"/>
    <lineage>
        <taxon>Bacteria</taxon>
        <taxon>Pseudomonadati</taxon>
        <taxon>Thermodesulfobacteriota</taxon>
        <taxon>Desulfobulbia</taxon>
        <taxon>Desulfobulbales</taxon>
        <taxon>Desulfocapsaceae</taxon>
        <taxon>Desulfopila</taxon>
    </lineage>
</organism>
<dbReference type="Gene3D" id="3.40.640.10">
    <property type="entry name" value="Type I PLP-dependent aspartate aminotransferase-like (Major domain)"/>
    <property type="match status" value="1"/>
</dbReference>
<evidence type="ECO:0000256" key="1">
    <source>
        <dbReference type="ARBA" id="ARBA00004915"/>
    </source>
</evidence>
<comment type="caution">
    <text evidence="12">Lacks conserved residue(s) required for the propagation of feature annotation.</text>
</comment>
<dbReference type="Gene3D" id="3.90.1150.10">
    <property type="entry name" value="Aspartate Aminotransferase, domain 1"/>
    <property type="match status" value="1"/>
</dbReference>
<reference evidence="15 16" key="1">
    <citation type="submission" date="2016-12" db="EMBL/GenBank/DDBJ databases">
        <authorList>
            <person name="Song W.-J."/>
            <person name="Kurnit D.M."/>
        </authorList>
    </citation>
    <scope>NUCLEOTIDE SEQUENCE [LARGE SCALE GENOMIC DNA]</scope>
    <source>
        <strain evidence="15 16">DSM 18488</strain>
    </source>
</reference>
<dbReference type="STRING" id="1121416.SAMN02745220_01058"/>
<dbReference type="InterPro" id="IPR000192">
    <property type="entry name" value="Aminotrans_V_dom"/>
</dbReference>
<evidence type="ECO:0000256" key="10">
    <source>
        <dbReference type="ARBA" id="ARBA00047630"/>
    </source>
</evidence>
<comment type="catalytic activity">
    <reaction evidence="10 12">
        <text>4-(phosphooxy)-L-threonine + 2-oxoglutarate = (R)-3-hydroxy-2-oxo-4-phosphooxybutanoate + L-glutamate</text>
        <dbReference type="Rhea" id="RHEA:16573"/>
        <dbReference type="ChEBI" id="CHEBI:16810"/>
        <dbReference type="ChEBI" id="CHEBI:29985"/>
        <dbReference type="ChEBI" id="CHEBI:58452"/>
        <dbReference type="ChEBI" id="CHEBI:58538"/>
        <dbReference type="EC" id="2.6.1.52"/>
    </reaction>
</comment>
<keyword evidence="4 12" id="KW-0032">Aminotransferase</keyword>
<dbReference type="UniPathway" id="UPA00135">
    <property type="reaction ID" value="UER00197"/>
</dbReference>
<dbReference type="GO" id="GO:0006564">
    <property type="term" value="P:L-serine biosynthetic process"/>
    <property type="evidence" value="ECO:0007669"/>
    <property type="project" value="UniProtKB-UniRule"/>
</dbReference>
<evidence type="ECO:0000313" key="16">
    <source>
        <dbReference type="Proteomes" id="UP000184603"/>
    </source>
</evidence>
<dbReference type="EMBL" id="FRFE01000004">
    <property type="protein sequence ID" value="SHO45365.1"/>
    <property type="molecule type" value="Genomic_DNA"/>
</dbReference>
<dbReference type="HAMAP" id="MF_00160">
    <property type="entry name" value="SerC_aminotrans_5"/>
    <property type="match status" value="1"/>
</dbReference>
<keyword evidence="5 12" id="KW-0028">Amino-acid biosynthesis</keyword>
<comment type="catalytic activity">
    <reaction evidence="11 12 13">
        <text>O-phospho-L-serine + 2-oxoglutarate = 3-phosphooxypyruvate + L-glutamate</text>
        <dbReference type="Rhea" id="RHEA:14329"/>
        <dbReference type="ChEBI" id="CHEBI:16810"/>
        <dbReference type="ChEBI" id="CHEBI:18110"/>
        <dbReference type="ChEBI" id="CHEBI:29985"/>
        <dbReference type="ChEBI" id="CHEBI:57524"/>
        <dbReference type="EC" id="2.6.1.52"/>
    </reaction>
</comment>
<evidence type="ECO:0000259" key="14">
    <source>
        <dbReference type="Pfam" id="PF00266"/>
    </source>
</evidence>
<comment type="pathway">
    <text evidence="2 12 13">Amino-acid biosynthesis; L-serine biosynthesis; L-serine from 3-phospho-D-glycerate: step 2/3.</text>
</comment>
<feature type="domain" description="Aminotransferase class V" evidence="14">
    <location>
        <begin position="5"/>
        <end position="347"/>
    </location>
</feature>
<comment type="subunit">
    <text evidence="12">Homodimer.</text>
</comment>
<feature type="modified residue" description="N6-(pyridoxal phosphate)lysine" evidence="12">
    <location>
        <position position="196"/>
    </location>
</feature>
<comment type="pathway">
    <text evidence="1 12">Cofactor biosynthesis; pyridoxine 5'-phosphate biosynthesis; pyridoxine 5'-phosphate from D-erythrose 4-phosphate: step 3/5.</text>
</comment>
<feature type="binding site" evidence="12">
    <location>
        <position position="172"/>
    </location>
    <ligand>
        <name>pyridoxal 5'-phosphate</name>
        <dbReference type="ChEBI" id="CHEBI:597326"/>
    </ligand>
</feature>
<evidence type="ECO:0000256" key="9">
    <source>
        <dbReference type="ARBA" id="ARBA00023299"/>
    </source>
</evidence>
<proteinExistence type="inferred from homology"/>
<comment type="subcellular location">
    <subcellularLocation>
        <location evidence="12">Cytoplasm</location>
    </subcellularLocation>
</comment>
<evidence type="ECO:0000256" key="4">
    <source>
        <dbReference type="ARBA" id="ARBA00022576"/>
    </source>
</evidence>
<feature type="binding site" evidence="12">
    <location>
        <position position="195"/>
    </location>
    <ligand>
        <name>pyridoxal 5'-phosphate</name>
        <dbReference type="ChEBI" id="CHEBI:597326"/>
    </ligand>
</feature>
<evidence type="ECO:0000256" key="2">
    <source>
        <dbReference type="ARBA" id="ARBA00005099"/>
    </source>
</evidence>
<dbReference type="InterPro" id="IPR015424">
    <property type="entry name" value="PyrdxlP-dep_Trfase"/>
</dbReference>
<evidence type="ECO:0000256" key="11">
    <source>
        <dbReference type="ARBA" id="ARBA00049007"/>
    </source>
</evidence>
<comment type="function">
    <text evidence="12">Catalyzes the reversible conversion of 3-phosphohydroxypyruvate to phosphoserine and of 3-hydroxy-2-oxo-4-phosphonooxybutanoate to phosphohydroxythreonine.</text>
</comment>
<feature type="binding site" evidence="12">
    <location>
        <position position="43"/>
    </location>
    <ligand>
        <name>L-glutamate</name>
        <dbReference type="ChEBI" id="CHEBI:29985"/>
    </ligand>
</feature>
<keyword evidence="6 12" id="KW-0808">Transferase</keyword>
<sequence>MPERVYNFSPGPATLPYEVLQQAAKDIVNFQDSGIGLIEISHRSKQFMAVIEEAEQLLRELMDIPANYKVLFLQGGASSQFFMIPMNLLGDGKKATYLNTGVWSKKAIKEANQFGQIEIAYSSEEAKFNRVPAPGEYVVADDSEYLYFVSNNTIYGTQFPEMPKSEKMLIADMSSDILSRKLDVSKFGLIFAGAQKNLGPAGVTLVIIREDLLERTPKNVPTMLSYKTHADNGSMFNTPPTFSIYIVAQVLKWLKAQGGVDGMEKINREKAEMLYNAIDSTDYYRGHAEPGSRSMMNVSFNLPTADLEKKFIAEAAAVGLDGLKGHRSIGGCRASIYNAFPREGVVKLVEFMKEFQAKNPA</sequence>
<keyword evidence="7 12" id="KW-0663">Pyridoxal phosphate</keyword>
<dbReference type="EC" id="2.6.1.52" evidence="12"/>
<feature type="binding site" evidence="12">
    <location>
        <begin position="77"/>
        <end position="78"/>
    </location>
    <ligand>
        <name>pyridoxal 5'-phosphate</name>
        <dbReference type="ChEBI" id="CHEBI:597326"/>
    </ligand>
</feature>
<name>A0A1M7Y126_9BACT</name>
<dbReference type="InterPro" id="IPR015422">
    <property type="entry name" value="PyrdxlP-dep_Trfase_small"/>
</dbReference>
<evidence type="ECO:0000256" key="5">
    <source>
        <dbReference type="ARBA" id="ARBA00022605"/>
    </source>
</evidence>
<evidence type="ECO:0000256" key="12">
    <source>
        <dbReference type="HAMAP-Rule" id="MF_00160"/>
    </source>
</evidence>
<feature type="binding site" evidence="12">
    <location>
        <begin position="237"/>
        <end position="238"/>
    </location>
    <ligand>
        <name>pyridoxal 5'-phosphate</name>
        <dbReference type="ChEBI" id="CHEBI:597326"/>
    </ligand>
</feature>
<evidence type="ECO:0000256" key="3">
    <source>
        <dbReference type="ARBA" id="ARBA00006904"/>
    </source>
</evidence>
<gene>
    <name evidence="12" type="primary">serC</name>
    <name evidence="15" type="ORF">SAMN02745220_01058</name>
</gene>
<feature type="binding site" evidence="12">
    <location>
        <position position="153"/>
    </location>
    <ligand>
        <name>pyridoxal 5'-phosphate</name>
        <dbReference type="ChEBI" id="CHEBI:597326"/>
    </ligand>
</feature>
<keyword evidence="9 12" id="KW-0718">Serine biosynthesis</keyword>
<dbReference type="CDD" id="cd00611">
    <property type="entry name" value="PSAT_like"/>
    <property type="match status" value="1"/>
</dbReference>